<dbReference type="PANTHER" id="PTHR47956">
    <property type="entry name" value="CYTOCHROME P450 71B11-RELATED"/>
    <property type="match status" value="1"/>
</dbReference>
<evidence type="ECO:0000256" key="8">
    <source>
        <dbReference type="RuleBase" id="RU000461"/>
    </source>
</evidence>
<keyword evidence="4 9" id="KW-1133">Transmembrane helix</keyword>
<dbReference type="FunFam" id="1.10.630.10:FF:000011">
    <property type="entry name" value="Cytochrome P450 83B1"/>
    <property type="match status" value="1"/>
</dbReference>
<evidence type="ECO:0000256" key="2">
    <source>
        <dbReference type="ARBA" id="ARBA00010617"/>
    </source>
</evidence>
<organism evidence="10 11">
    <name type="scientific">Microthlaspi erraticum</name>
    <dbReference type="NCBI Taxonomy" id="1685480"/>
    <lineage>
        <taxon>Eukaryota</taxon>
        <taxon>Viridiplantae</taxon>
        <taxon>Streptophyta</taxon>
        <taxon>Embryophyta</taxon>
        <taxon>Tracheophyta</taxon>
        <taxon>Spermatophyta</taxon>
        <taxon>Magnoliopsida</taxon>
        <taxon>eudicotyledons</taxon>
        <taxon>Gunneridae</taxon>
        <taxon>Pentapetalae</taxon>
        <taxon>rosids</taxon>
        <taxon>malvids</taxon>
        <taxon>Brassicales</taxon>
        <taxon>Brassicaceae</taxon>
        <taxon>Coluteocarpeae</taxon>
        <taxon>Microthlaspi</taxon>
    </lineage>
</organism>
<evidence type="ECO:0000256" key="3">
    <source>
        <dbReference type="ARBA" id="ARBA00022692"/>
    </source>
</evidence>
<dbReference type="Proteomes" id="UP000467841">
    <property type="component" value="Unassembled WGS sequence"/>
</dbReference>
<feature type="binding site" description="axial binding residue" evidence="7">
    <location>
        <position position="452"/>
    </location>
    <ligand>
        <name>heme</name>
        <dbReference type="ChEBI" id="CHEBI:30413"/>
    </ligand>
    <ligandPart>
        <name>Fe</name>
        <dbReference type="ChEBI" id="CHEBI:18248"/>
    </ligandPart>
</feature>
<dbReference type="Gene3D" id="1.10.630.10">
    <property type="entry name" value="Cytochrome P450"/>
    <property type="match status" value="2"/>
</dbReference>
<evidence type="ECO:0000256" key="6">
    <source>
        <dbReference type="ARBA" id="ARBA00023136"/>
    </source>
</evidence>
<evidence type="ECO:0000256" key="4">
    <source>
        <dbReference type="ARBA" id="ARBA00022989"/>
    </source>
</evidence>
<comment type="similarity">
    <text evidence="2 8">Belongs to the cytochrome P450 family.</text>
</comment>
<keyword evidence="7 8" id="KW-0479">Metal-binding</keyword>
<dbReference type="AlphaFoldDB" id="A0A6D2KBR1"/>
<dbReference type="InterPro" id="IPR001128">
    <property type="entry name" value="Cyt_P450"/>
</dbReference>
<dbReference type="PROSITE" id="PS00086">
    <property type="entry name" value="CYTOCHROME_P450"/>
    <property type="match status" value="2"/>
</dbReference>
<dbReference type="PRINTS" id="PR00385">
    <property type="entry name" value="P450"/>
</dbReference>
<dbReference type="GO" id="GO:0020037">
    <property type="term" value="F:heme binding"/>
    <property type="evidence" value="ECO:0007669"/>
    <property type="project" value="InterPro"/>
</dbReference>
<evidence type="ECO:0000256" key="7">
    <source>
        <dbReference type="PIRSR" id="PIRSR602401-1"/>
    </source>
</evidence>
<dbReference type="OrthoDB" id="2789670at2759"/>
<dbReference type="InterPro" id="IPR017972">
    <property type="entry name" value="Cyt_P450_CS"/>
</dbReference>
<keyword evidence="7 8" id="KW-0408">Iron</keyword>
<keyword evidence="8" id="KW-0503">Monooxygenase</keyword>
<feature type="transmembrane region" description="Helical" evidence="9">
    <location>
        <begin position="6"/>
        <end position="21"/>
    </location>
</feature>
<dbReference type="GO" id="GO:0004497">
    <property type="term" value="F:monooxygenase activity"/>
    <property type="evidence" value="ECO:0007669"/>
    <property type="project" value="UniProtKB-KW"/>
</dbReference>
<comment type="caution">
    <text evidence="10">The sequence shown here is derived from an EMBL/GenBank/DDBJ whole genome shotgun (WGS) entry which is preliminary data.</text>
</comment>
<dbReference type="InterPro" id="IPR036396">
    <property type="entry name" value="Cyt_P450_sf"/>
</dbReference>
<keyword evidence="7 8" id="KW-0349">Heme</keyword>
<dbReference type="PANTHER" id="PTHR47956:SF93">
    <property type="entry name" value="CYTOCHROME P450 71B2"/>
    <property type="match status" value="1"/>
</dbReference>
<name>A0A6D2KBR1_9BRAS</name>
<accession>A0A6D2KBR1</accession>
<keyword evidence="5 8" id="KW-0560">Oxidoreductase</keyword>
<evidence type="ECO:0000256" key="5">
    <source>
        <dbReference type="ARBA" id="ARBA00023002"/>
    </source>
</evidence>
<evidence type="ECO:0000256" key="9">
    <source>
        <dbReference type="SAM" id="Phobius"/>
    </source>
</evidence>
<protein>
    <recommendedName>
        <fullName evidence="12">Cytochrome P450</fullName>
    </recommendedName>
</protein>
<dbReference type="InterPro" id="IPR002401">
    <property type="entry name" value="Cyt_P450_E_grp-I"/>
</dbReference>
<dbReference type="GO" id="GO:0016020">
    <property type="term" value="C:membrane"/>
    <property type="evidence" value="ECO:0007669"/>
    <property type="project" value="UniProtKB-SubCell"/>
</dbReference>
<proteinExistence type="inferred from homology"/>
<gene>
    <name evidence="10" type="ORF">MERR_LOCUS39073</name>
</gene>
<dbReference type="InterPro" id="IPR050193">
    <property type="entry name" value="Cytochrome_P450_71"/>
</dbReference>
<dbReference type="GO" id="GO:0016705">
    <property type="term" value="F:oxidoreductase activity, acting on paired donors, with incorporation or reduction of molecular oxygen"/>
    <property type="evidence" value="ECO:0007669"/>
    <property type="project" value="InterPro"/>
</dbReference>
<keyword evidence="6 9" id="KW-0472">Membrane</keyword>
<keyword evidence="3 9" id="KW-0812">Transmembrane</keyword>
<dbReference type="EMBL" id="CACVBM020001495">
    <property type="protein sequence ID" value="CAA7051838.1"/>
    <property type="molecule type" value="Genomic_DNA"/>
</dbReference>
<dbReference type="CDD" id="cd11072">
    <property type="entry name" value="CYP71-like"/>
    <property type="match status" value="1"/>
</dbReference>
<dbReference type="PRINTS" id="PR00463">
    <property type="entry name" value="EP450I"/>
</dbReference>
<feature type="transmembrane region" description="Helical" evidence="9">
    <location>
        <begin position="305"/>
        <end position="327"/>
    </location>
</feature>
<dbReference type="GO" id="GO:0005506">
    <property type="term" value="F:iron ion binding"/>
    <property type="evidence" value="ECO:0007669"/>
    <property type="project" value="InterPro"/>
</dbReference>
<dbReference type="SUPFAM" id="SSF48264">
    <property type="entry name" value="Cytochrome P450"/>
    <property type="match status" value="2"/>
</dbReference>
<keyword evidence="11" id="KW-1185">Reference proteome</keyword>
<comment type="subcellular location">
    <subcellularLocation>
        <location evidence="1">Membrane</location>
        <topology evidence="1">Single-pass membrane protein</topology>
    </subcellularLocation>
</comment>
<evidence type="ECO:0000313" key="11">
    <source>
        <dbReference type="Proteomes" id="UP000467841"/>
    </source>
</evidence>
<comment type="cofactor">
    <cofactor evidence="7">
        <name>heme</name>
        <dbReference type="ChEBI" id="CHEBI:30413"/>
    </cofactor>
</comment>
<sequence>MAILIYLFWFSFLTFFSFIFLKKNRNPKSKLQPPPGPPSFPIIGNLHLLQGLPYRCFHQLSLKYGPVMLLRLGFVPTVVVSSREAAEEVLKTNDLETCSRPTFAGPDKLLNGSIDITFAQYNESWKENRKVAMMELLNIKKVQSFRYIREEEMDFLVKKVSESALQQSPVDLTKTFFFITASIMCRSALGQNLHEREDKIEELVIETALTLDCFRFSDSFPCRLGWFLDWLFQMNKRLNKVCKKLDAFCQLVIDEHLKPDGKKTRDPPAHIVAGLFNMIEKHGHRDSSKRNMDQIKAVLVVKPYIIIYDLFLGGIDNGAITLIWVMAELMRNPRVMRKAQDEIRTILGSKRERITEEDIDKVEYVKLIIKESFRLHPPLPLLVRKTRSHVKIQGYDIPPDTSIMINIWKIARDPKHWESPEDFIPERFIDSSIYYKGQNFELLPFGSGRRICPGIAMAIPILELGLLNLLYFFDWRLPDGMIDQGVDMEENGTISVGKKRPLLLVPRIWTIIQGYDVPAKTQIFINAYAIARDPKYWEKPDEFNPDRFLDCSIDYKGLKFELIPFGSGRRICPGMATAISIMELGLLNLLYFFDWGLPEKDEGEEILTGNEDAL</sequence>
<evidence type="ECO:0000313" key="10">
    <source>
        <dbReference type="EMBL" id="CAA7051838.1"/>
    </source>
</evidence>
<reference evidence="10" key="1">
    <citation type="submission" date="2020-01" db="EMBL/GenBank/DDBJ databases">
        <authorList>
            <person name="Mishra B."/>
        </authorList>
    </citation>
    <scope>NUCLEOTIDE SEQUENCE [LARGE SCALE GENOMIC DNA]</scope>
</reference>
<evidence type="ECO:0000256" key="1">
    <source>
        <dbReference type="ARBA" id="ARBA00004167"/>
    </source>
</evidence>
<evidence type="ECO:0008006" key="12">
    <source>
        <dbReference type="Google" id="ProtNLM"/>
    </source>
</evidence>
<dbReference type="Pfam" id="PF00067">
    <property type="entry name" value="p450"/>
    <property type="match status" value="2"/>
</dbReference>